<comment type="caution">
    <text evidence="1">The sequence shown here is derived from an EMBL/GenBank/DDBJ whole genome shotgun (WGS) entry which is preliminary data.</text>
</comment>
<reference evidence="1 2" key="1">
    <citation type="submission" date="2019-09" db="EMBL/GenBank/DDBJ databases">
        <title>Genome sequence of Rhodovastum atsumiense, a diverse member of the Acetobacteraceae family of non-sulfur purple photosynthetic bacteria.</title>
        <authorList>
            <person name="Meyer T."/>
            <person name="Kyndt J."/>
        </authorList>
    </citation>
    <scope>NUCLEOTIDE SEQUENCE [LARGE SCALE GENOMIC DNA]</scope>
    <source>
        <strain evidence="1 2">DSM 21279</strain>
    </source>
</reference>
<accession>A0A5M6IIR6</accession>
<organism evidence="1 2">
    <name type="scientific">Rhodovastum atsumiense</name>
    <dbReference type="NCBI Taxonomy" id="504468"/>
    <lineage>
        <taxon>Bacteria</taxon>
        <taxon>Pseudomonadati</taxon>
        <taxon>Pseudomonadota</taxon>
        <taxon>Alphaproteobacteria</taxon>
        <taxon>Acetobacterales</taxon>
        <taxon>Acetobacteraceae</taxon>
        <taxon>Rhodovastum</taxon>
    </lineage>
</organism>
<name>A0A5M6IIR6_9PROT</name>
<protein>
    <submittedName>
        <fullName evidence="1">Uncharacterized protein</fullName>
    </submittedName>
</protein>
<evidence type="ECO:0000313" key="2">
    <source>
        <dbReference type="Proteomes" id="UP000325255"/>
    </source>
</evidence>
<dbReference type="EMBL" id="VWPK01000182">
    <property type="protein sequence ID" value="KAA5607797.1"/>
    <property type="molecule type" value="Genomic_DNA"/>
</dbReference>
<dbReference type="OrthoDB" id="7285159at2"/>
<keyword evidence="2" id="KW-1185">Reference proteome</keyword>
<dbReference type="Proteomes" id="UP000325255">
    <property type="component" value="Unassembled WGS sequence"/>
</dbReference>
<sequence length="189" mass="20544">MSGSQNTATNVVRFPIEHRMHPTLDLLRELAPDVRQVLQRAETFGLPVPDAMLRHAVDRETAGHILNHVRAEPGPERRLALKALLASAVAPAVAACRVADEAGEAAQAARQRFVAMTAAGHHDAPAQEVDADRLALDAATRLLEAHLRCEEAEGVARAVGFALRNESWVPFDLATETERLCRDGMMHAD</sequence>
<evidence type="ECO:0000313" key="1">
    <source>
        <dbReference type="EMBL" id="KAA5607797.1"/>
    </source>
</evidence>
<dbReference type="RefSeq" id="WP_150045883.1">
    <property type="nucleotide sequence ID" value="NZ_OW485604.1"/>
</dbReference>
<proteinExistence type="predicted"/>
<gene>
    <name evidence="1" type="ORF">F1189_31965</name>
</gene>
<dbReference type="AlphaFoldDB" id="A0A5M6IIR6"/>